<gene>
    <name evidence="11" type="ORF">HXX08_01720</name>
    <name evidence="12" type="ORF">OZ401_002264</name>
</gene>
<evidence type="ECO:0000256" key="5">
    <source>
        <dbReference type="ARBA" id="ARBA00022692"/>
    </source>
</evidence>
<feature type="transmembrane region" description="Helical" evidence="8">
    <location>
        <begin position="299"/>
        <end position="319"/>
    </location>
</feature>
<dbReference type="GO" id="GO:0009103">
    <property type="term" value="P:lipopolysaccharide biosynthetic process"/>
    <property type="evidence" value="ECO:0007669"/>
    <property type="project" value="UniProtKB-ARBA"/>
</dbReference>
<name>A0A8T7LWJ1_9CHLR</name>
<dbReference type="InterPro" id="IPR050297">
    <property type="entry name" value="LipidA_mod_glycosyltrf_83"/>
</dbReference>
<dbReference type="Pfam" id="PF13231">
    <property type="entry name" value="PMT_2"/>
    <property type="match status" value="1"/>
</dbReference>
<proteinExistence type="predicted"/>
<feature type="transmembrane region" description="Helical" evidence="8">
    <location>
        <begin position="96"/>
        <end position="116"/>
    </location>
</feature>
<sequence>MTLLQTRTVATSKISRIEIIALLAVLSLTALLNFLFLSQNGFGNSYYAAAVKSMLVSWKNFFYVSFDAAGFISIDKPPLGLWIQATSALLFGFNGFSLMLPQALAGVGSVAILYFLVRKAAGVVAGFIAATLLAISPINVVTNRSNILESLVVLTVLLATWAILRSIEQRSLSWLLVGGAFIGIGFNIKGLETWLVVPVLIATYLFGVQLAWRIRFLNLGLMLLVIICVSLVWIVAVDLTPAPQRPYVDSTLTNSEFDLTFNYNGTQRLFGEPSYGGKPPVIKHDKGDPGPIRLFQPPLASQIGWFLPFALLSLMAGLWKVDWGNLRQSLKRRYLSQSQYSLLLWGGWLITAGSFFSVALRFNQYYMAVFAPATCALVGCGVVSLWRDMAIPTWRGWLLVVAFGATALEQVIIMTGFPDWNNWQLPLLIALCVTGVLLLGAMRILLLRNPPQKHLKVISAITLVTLLLVPLWWVSVSLTPNNGGEFPLSGPNPIQQGNFIVPKPDQTLLDFLNANSTNERFFIATSSIEDAGSIALATDKAVMAMGGYSGYAAILTPQSLAARVKAGEVKLFLIPVSNLQESQAQALYSQEIAATGNPFVTSYTNALTRWISDNCQPITPNQWQTTPQLLKMQLYKCNP</sequence>
<reference evidence="12" key="2">
    <citation type="journal article" date="2024" name="Nature">
        <title>Anoxygenic phototroph of the Chloroflexota uses a type I reaction centre.</title>
        <authorList>
            <person name="Tsuji J.M."/>
            <person name="Shaw N.A."/>
            <person name="Nagashima S."/>
            <person name="Venkiteswaran J.J."/>
            <person name="Schiff S.L."/>
            <person name="Watanabe T."/>
            <person name="Fukui M."/>
            <person name="Hanada S."/>
            <person name="Tank M."/>
            <person name="Neufeld J.D."/>
        </authorList>
    </citation>
    <scope>NUCLEOTIDE SEQUENCE</scope>
    <source>
        <strain evidence="12">L227-S17</strain>
    </source>
</reference>
<evidence type="ECO:0000256" key="1">
    <source>
        <dbReference type="ARBA" id="ARBA00004651"/>
    </source>
</evidence>
<feature type="transmembrane region" description="Helical" evidence="8">
    <location>
        <begin position="423"/>
        <end position="445"/>
    </location>
</feature>
<feature type="transmembrane region" description="Helical" evidence="8">
    <location>
        <begin position="457"/>
        <end position="474"/>
    </location>
</feature>
<keyword evidence="14" id="KW-1185">Reference proteome</keyword>
<feature type="transmembrane region" description="Helical" evidence="8">
    <location>
        <begin position="397"/>
        <end position="417"/>
    </location>
</feature>
<evidence type="ECO:0000256" key="7">
    <source>
        <dbReference type="ARBA" id="ARBA00023136"/>
    </source>
</evidence>
<feature type="transmembrane region" description="Helical" evidence="8">
    <location>
        <begin position="219"/>
        <end position="237"/>
    </location>
</feature>
<evidence type="ECO:0000313" key="11">
    <source>
        <dbReference type="EMBL" id="NWJ44572.1"/>
    </source>
</evidence>
<keyword evidence="4" id="KW-0808">Transferase</keyword>
<keyword evidence="7 8" id="KW-0472">Membrane</keyword>
<evidence type="ECO:0000256" key="2">
    <source>
        <dbReference type="ARBA" id="ARBA00022475"/>
    </source>
</evidence>
<evidence type="ECO:0000256" key="8">
    <source>
        <dbReference type="SAM" id="Phobius"/>
    </source>
</evidence>
<dbReference type="GO" id="GO:0016763">
    <property type="term" value="F:pentosyltransferase activity"/>
    <property type="evidence" value="ECO:0007669"/>
    <property type="project" value="TreeGrafter"/>
</dbReference>
<evidence type="ECO:0000313" key="12">
    <source>
        <dbReference type="EMBL" id="WJW66463.1"/>
    </source>
</evidence>
<dbReference type="Proteomes" id="UP001431572">
    <property type="component" value="Chromosome 1"/>
</dbReference>
<keyword evidence="3" id="KW-0328">Glycosyltransferase</keyword>
<dbReference type="PANTHER" id="PTHR33908">
    <property type="entry name" value="MANNOSYLTRANSFERASE YKCB-RELATED"/>
    <property type="match status" value="1"/>
</dbReference>
<feature type="transmembrane region" description="Helical" evidence="8">
    <location>
        <begin position="123"/>
        <end position="141"/>
    </location>
</feature>
<dbReference type="AlphaFoldDB" id="A0A8T7LWJ1"/>
<accession>A0A8T7LWJ1</accession>
<dbReference type="EMBL" id="CP128399">
    <property type="protein sequence ID" value="WJW66463.1"/>
    <property type="molecule type" value="Genomic_DNA"/>
</dbReference>
<evidence type="ECO:0000313" key="13">
    <source>
        <dbReference type="Proteomes" id="UP000521676"/>
    </source>
</evidence>
<protein>
    <submittedName>
        <fullName evidence="11">Glycosyltransferase family 39 protein</fullName>
    </submittedName>
</protein>
<evidence type="ECO:0000259" key="10">
    <source>
        <dbReference type="Pfam" id="PF24878"/>
    </source>
</evidence>
<dbReference type="GO" id="GO:0005886">
    <property type="term" value="C:plasma membrane"/>
    <property type="evidence" value="ECO:0007669"/>
    <property type="project" value="UniProtKB-SubCell"/>
</dbReference>
<feature type="transmembrane region" description="Helical" evidence="8">
    <location>
        <begin position="194"/>
        <end position="212"/>
    </location>
</feature>
<dbReference type="EMBL" id="JACATZ010000001">
    <property type="protein sequence ID" value="NWJ44572.1"/>
    <property type="molecule type" value="Genomic_DNA"/>
</dbReference>
<feature type="transmembrane region" description="Helical" evidence="8">
    <location>
        <begin position="171"/>
        <end position="188"/>
    </location>
</feature>
<keyword evidence="5 8" id="KW-0812">Transmembrane</keyword>
<reference evidence="11 13" key="1">
    <citation type="submission" date="2020-06" db="EMBL/GenBank/DDBJ databases">
        <title>Anoxygenic phototrophic Chloroflexota member uses a Type I reaction center.</title>
        <authorList>
            <person name="Tsuji J.M."/>
            <person name="Shaw N.A."/>
            <person name="Nagashima S."/>
            <person name="Venkiteswaran J."/>
            <person name="Schiff S.L."/>
            <person name="Hanada S."/>
            <person name="Tank M."/>
            <person name="Neufeld J.D."/>
        </authorList>
    </citation>
    <scope>NUCLEOTIDE SEQUENCE [LARGE SCALE GENOMIC DNA]</scope>
    <source>
        <strain evidence="11">L227-S17</strain>
    </source>
</reference>
<dbReference type="InterPro" id="IPR038731">
    <property type="entry name" value="RgtA/B/C-like"/>
</dbReference>
<keyword evidence="2" id="KW-1003">Cell membrane</keyword>
<evidence type="ECO:0000256" key="3">
    <source>
        <dbReference type="ARBA" id="ARBA00022676"/>
    </source>
</evidence>
<evidence type="ECO:0000313" key="14">
    <source>
        <dbReference type="Proteomes" id="UP001431572"/>
    </source>
</evidence>
<dbReference type="Pfam" id="PF24878">
    <property type="entry name" value="YkcB_C"/>
    <property type="match status" value="1"/>
</dbReference>
<feature type="domain" description="Glycosyltransferase RgtA/B/C/D-like" evidence="9">
    <location>
        <begin position="75"/>
        <end position="233"/>
    </location>
</feature>
<dbReference type="PANTHER" id="PTHR33908:SF3">
    <property type="entry name" value="UNDECAPRENYL PHOSPHATE-ALPHA-4-AMINO-4-DEOXY-L-ARABINOSE ARABINOSYL TRANSFERASE"/>
    <property type="match status" value="1"/>
</dbReference>
<feature type="transmembrane region" description="Helical" evidence="8">
    <location>
        <begin position="147"/>
        <end position="164"/>
    </location>
</feature>
<feature type="domain" description="Putative mannosyltransferase YkcA/B-like C-terminal" evidence="10">
    <location>
        <begin position="508"/>
        <end position="578"/>
    </location>
</feature>
<dbReference type="GO" id="GO:0010041">
    <property type="term" value="P:response to iron(III) ion"/>
    <property type="evidence" value="ECO:0007669"/>
    <property type="project" value="TreeGrafter"/>
</dbReference>
<dbReference type="RefSeq" id="WP_341468349.1">
    <property type="nucleotide sequence ID" value="NZ_CP128399.1"/>
</dbReference>
<comment type="subcellular location">
    <subcellularLocation>
        <location evidence="1">Cell membrane</location>
        <topology evidence="1">Multi-pass membrane protein</topology>
    </subcellularLocation>
</comment>
<feature type="transmembrane region" description="Helical" evidence="8">
    <location>
        <begin position="20"/>
        <end position="37"/>
    </location>
</feature>
<dbReference type="Proteomes" id="UP000521676">
    <property type="component" value="Unassembled WGS sequence"/>
</dbReference>
<evidence type="ECO:0000259" key="9">
    <source>
        <dbReference type="Pfam" id="PF13231"/>
    </source>
</evidence>
<evidence type="ECO:0000256" key="4">
    <source>
        <dbReference type="ARBA" id="ARBA00022679"/>
    </source>
</evidence>
<keyword evidence="6 8" id="KW-1133">Transmembrane helix</keyword>
<feature type="transmembrane region" description="Helical" evidence="8">
    <location>
        <begin position="340"/>
        <end position="359"/>
    </location>
</feature>
<feature type="transmembrane region" description="Helical" evidence="8">
    <location>
        <begin position="365"/>
        <end position="385"/>
    </location>
</feature>
<dbReference type="InterPro" id="IPR056785">
    <property type="entry name" value="YkcA/B-like_C"/>
</dbReference>
<evidence type="ECO:0000256" key="6">
    <source>
        <dbReference type="ARBA" id="ARBA00022989"/>
    </source>
</evidence>
<organism evidence="11 13">
    <name type="scientific">Candidatus Chlorohelix allophototropha</name>
    <dbReference type="NCBI Taxonomy" id="3003348"/>
    <lineage>
        <taxon>Bacteria</taxon>
        <taxon>Bacillati</taxon>
        <taxon>Chloroflexota</taxon>
        <taxon>Chloroflexia</taxon>
        <taxon>Candidatus Chloroheliales</taxon>
        <taxon>Candidatus Chloroheliaceae</taxon>
        <taxon>Candidatus Chlorohelix</taxon>
    </lineage>
</organism>